<organism evidence="1 2">
    <name type="scientific">Amycolatopsis alkalitolerans</name>
    <dbReference type="NCBI Taxonomy" id="2547244"/>
    <lineage>
        <taxon>Bacteria</taxon>
        <taxon>Bacillati</taxon>
        <taxon>Actinomycetota</taxon>
        <taxon>Actinomycetes</taxon>
        <taxon>Pseudonocardiales</taxon>
        <taxon>Pseudonocardiaceae</taxon>
        <taxon>Amycolatopsis</taxon>
    </lineage>
</organism>
<gene>
    <name evidence="1" type="ORF">FG385_20840</name>
</gene>
<dbReference type="OrthoDB" id="9843263at2"/>
<name>A0A5C4LWX5_9PSEU</name>
<evidence type="ECO:0000313" key="1">
    <source>
        <dbReference type="EMBL" id="TNC23799.1"/>
    </source>
</evidence>
<reference evidence="1 2" key="1">
    <citation type="submission" date="2019-06" db="EMBL/GenBank/DDBJ databases">
        <title>Amycolatopsis alkalitolerans sp. nov., isolated from Gastrodia elata Blume.</title>
        <authorList>
            <person name="Narsing Rao M.P."/>
            <person name="Li W.J."/>
        </authorList>
    </citation>
    <scope>NUCLEOTIDE SEQUENCE [LARGE SCALE GENOMIC DNA]</scope>
    <source>
        <strain evidence="1 2">SYSUP0005</strain>
    </source>
</reference>
<dbReference type="Proteomes" id="UP000305546">
    <property type="component" value="Unassembled WGS sequence"/>
</dbReference>
<keyword evidence="2" id="KW-1185">Reference proteome</keyword>
<dbReference type="RefSeq" id="WP_101434389.1">
    <property type="nucleotide sequence ID" value="NZ_VDFW01000018.1"/>
</dbReference>
<protein>
    <submittedName>
        <fullName evidence="1">Uncharacterized protein</fullName>
    </submittedName>
</protein>
<sequence>MATTEDDDMPMAATVQVEIVVRALRRIRPSVYQISREADRTSITLTAVASAAGRRNAATRIVAALTDGGIAVVADDPIGELARGACLVLTHQPR</sequence>
<comment type="caution">
    <text evidence="1">The sequence shown here is derived from an EMBL/GenBank/DDBJ whole genome shotgun (WGS) entry which is preliminary data.</text>
</comment>
<evidence type="ECO:0000313" key="2">
    <source>
        <dbReference type="Proteomes" id="UP000305546"/>
    </source>
</evidence>
<dbReference type="AlphaFoldDB" id="A0A5C4LWX5"/>
<proteinExistence type="predicted"/>
<dbReference type="EMBL" id="VDFW01000018">
    <property type="protein sequence ID" value="TNC23799.1"/>
    <property type="molecule type" value="Genomic_DNA"/>
</dbReference>
<accession>A0A5C4LWX5</accession>